<keyword evidence="1" id="KW-0812">Transmembrane</keyword>
<accession>A0A2A6JE49</accession>
<keyword evidence="1" id="KW-1133">Transmembrane helix</keyword>
<keyword evidence="1" id="KW-0472">Membrane</keyword>
<evidence type="ECO:0000313" key="2">
    <source>
        <dbReference type="EMBL" id="PDT04420.1"/>
    </source>
</evidence>
<gene>
    <name evidence="2" type="ORF">CO666_11215</name>
</gene>
<feature type="transmembrane region" description="Helical" evidence="1">
    <location>
        <begin position="150"/>
        <end position="175"/>
    </location>
</feature>
<feature type="transmembrane region" description="Helical" evidence="1">
    <location>
        <begin position="289"/>
        <end position="313"/>
    </location>
</feature>
<comment type="caution">
    <text evidence="2">The sequence shown here is derived from an EMBL/GenBank/DDBJ whole genome shotgun (WGS) entry which is preliminary data.</text>
</comment>
<feature type="transmembrane region" description="Helical" evidence="1">
    <location>
        <begin position="117"/>
        <end position="138"/>
    </location>
</feature>
<evidence type="ECO:0000313" key="3">
    <source>
        <dbReference type="Proteomes" id="UP000220768"/>
    </source>
</evidence>
<feature type="transmembrane region" description="Helical" evidence="1">
    <location>
        <begin position="87"/>
        <end position="105"/>
    </location>
</feature>
<evidence type="ECO:0000256" key="1">
    <source>
        <dbReference type="SAM" id="Phobius"/>
    </source>
</evidence>
<sequence>MMPVGATLSRWTMSYFGAALFFLLLAEGLLSAGAWTPSANVAEPHALIIVHCITIGWLGLLMIGALLQFTPVMTGLGLPTGRLDLPCLAGSVAGLGLLLFGFHLIDAGSGAAGPVMVAASSVLPASLLSIGFVLLSGLWRGRAAHAASPLVMIGMACLAVTLALGALFAVTVSGLTEATGIIAFVANAVPFHASFGLAGWMSFAAIGVSYKLLPMFLLSDDMKKSPFIRATGMLTAGTLAVAMASTISAPVLGQRLFLFGSLLFQLPVATYLADLFSTYRARRRKSLELNMAGSLPAFVLLALSVPMLTIALASDAPPQLFTAIGYLFVFGWLTGFGLSQLLKIVPFLTWIEAFGPLLGRRPTPRLAELINGRRATAWLCIFYLAVIAAAAAIALGSDAAFHLAAIAQTFSTAALAIELALARTLANVDPAAKSAPFQPPALFTAANHRGNAHGSAS</sequence>
<proteinExistence type="predicted"/>
<name>A0A2A6JE49_9HYPH</name>
<dbReference type="Proteomes" id="UP000220768">
    <property type="component" value="Unassembled WGS sequence"/>
</dbReference>
<feature type="transmembrane region" description="Helical" evidence="1">
    <location>
        <begin position="181"/>
        <end position="206"/>
    </location>
</feature>
<feature type="transmembrane region" description="Helical" evidence="1">
    <location>
        <begin position="375"/>
        <end position="395"/>
    </location>
</feature>
<dbReference type="EMBL" id="NWSV01000005">
    <property type="protein sequence ID" value="PDT04420.1"/>
    <property type="molecule type" value="Genomic_DNA"/>
</dbReference>
<reference evidence="2 3" key="1">
    <citation type="submission" date="2017-09" db="EMBL/GenBank/DDBJ databases">
        <title>Comparative genomics of rhizobia isolated from Phaseolus vulgaris in China.</title>
        <authorList>
            <person name="Tong W."/>
        </authorList>
    </citation>
    <scope>NUCLEOTIDE SEQUENCE [LARGE SCALE GENOMIC DNA]</scope>
    <source>
        <strain evidence="2 3">C5</strain>
    </source>
</reference>
<keyword evidence="3" id="KW-1185">Reference proteome</keyword>
<dbReference type="AlphaFoldDB" id="A0A2A6JE49"/>
<feature type="transmembrane region" description="Helical" evidence="1">
    <location>
        <begin position="401"/>
        <end position="421"/>
    </location>
</feature>
<protein>
    <submittedName>
        <fullName evidence="2">Uncharacterized protein</fullName>
    </submittedName>
</protein>
<organism evidence="2 3">
    <name type="scientific">Rhizobium chutanense</name>
    <dbReference type="NCBI Taxonomy" id="2035448"/>
    <lineage>
        <taxon>Bacteria</taxon>
        <taxon>Pseudomonadati</taxon>
        <taxon>Pseudomonadota</taxon>
        <taxon>Alphaproteobacteria</taxon>
        <taxon>Hyphomicrobiales</taxon>
        <taxon>Rhizobiaceae</taxon>
        <taxon>Rhizobium/Agrobacterium group</taxon>
        <taxon>Rhizobium</taxon>
    </lineage>
</organism>
<feature type="transmembrane region" description="Helical" evidence="1">
    <location>
        <begin position="256"/>
        <end position="277"/>
    </location>
</feature>
<feature type="transmembrane region" description="Helical" evidence="1">
    <location>
        <begin position="47"/>
        <end position="67"/>
    </location>
</feature>
<feature type="transmembrane region" description="Helical" evidence="1">
    <location>
        <begin position="227"/>
        <end position="250"/>
    </location>
</feature>
<dbReference type="RefSeq" id="WP_097612133.1">
    <property type="nucleotide sequence ID" value="NZ_NWSV01000005.1"/>
</dbReference>